<reference evidence="1 2" key="1">
    <citation type="submission" date="2020-04" db="EMBL/GenBank/DDBJ databases">
        <title>Perkinsus olseni comparative genomics.</title>
        <authorList>
            <person name="Bogema D.R."/>
        </authorList>
    </citation>
    <scope>NUCLEOTIDE SEQUENCE [LARGE SCALE GENOMIC DNA]</scope>
    <source>
        <strain evidence="1">00978-12</strain>
    </source>
</reference>
<dbReference type="Proteomes" id="UP000541610">
    <property type="component" value="Unassembled WGS sequence"/>
</dbReference>
<name>A0A7J6PNS0_PEROL</name>
<proteinExistence type="predicted"/>
<dbReference type="EMBL" id="JABANP010000004">
    <property type="protein sequence ID" value="KAF4697240.1"/>
    <property type="molecule type" value="Genomic_DNA"/>
</dbReference>
<accession>A0A7J6PNS0</accession>
<protein>
    <submittedName>
        <fullName evidence="1">Uncharacterized protein</fullName>
    </submittedName>
</protein>
<gene>
    <name evidence="1" type="ORF">FOZ60_009864</name>
</gene>
<dbReference type="AlphaFoldDB" id="A0A7J6PNS0"/>
<evidence type="ECO:0000313" key="1">
    <source>
        <dbReference type="EMBL" id="KAF4697240.1"/>
    </source>
</evidence>
<sequence length="122" mass="12908">MPDYFPILEFGAVSSQRASDIRVLSLTCPADPSFGTASVSLTVSAFPVGSVQPIPYRGLLTSVGRTTEEARSQRGRPPLGVAEDQPAQLEVLTLDSWPMCAGKLVAICLCSNSPILPDLLCS</sequence>
<comment type="caution">
    <text evidence="1">The sequence shown here is derived from an EMBL/GenBank/DDBJ whole genome shotgun (WGS) entry which is preliminary data.</text>
</comment>
<organism evidence="1 2">
    <name type="scientific">Perkinsus olseni</name>
    <name type="common">Perkinsus atlanticus</name>
    <dbReference type="NCBI Taxonomy" id="32597"/>
    <lineage>
        <taxon>Eukaryota</taxon>
        <taxon>Sar</taxon>
        <taxon>Alveolata</taxon>
        <taxon>Perkinsozoa</taxon>
        <taxon>Perkinsea</taxon>
        <taxon>Perkinsida</taxon>
        <taxon>Perkinsidae</taxon>
        <taxon>Perkinsus</taxon>
    </lineage>
</organism>
<evidence type="ECO:0000313" key="2">
    <source>
        <dbReference type="Proteomes" id="UP000541610"/>
    </source>
</evidence>